<keyword evidence="3" id="KW-1185">Reference proteome</keyword>
<dbReference type="PANTHER" id="PTHR26312">
    <property type="entry name" value="TETRATRICOPEPTIDE REPEAT PROTEIN 5"/>
    <property type="match status" value="1"/>
</dbReference>
<dbReference type="EMBL" id="AP014963">
    <property type="protein sequence ID" value="BAT01983.1"/>
    <property type="molecule type" value="Genomic_DNA"/>
</dbReference>
<dbReference type="PANTHER" id="PTHR26312:SF168">
    <property type="entry name" value="OS06G0606700 PROTEIN"/>
    <property type="match status" value="1"/>
</dbReference>
<organism evidence="2 3">
    <name type="scientific">Oryza sativa subsp. japonica</name>
    <name type="common">Rice</name>
    <dbReference type="NCBI Taxonomy" id="39947"/>
    <lineage>
        <taxon>Eukaryota</taxon>
        <taxon>Viridiplantae</taxon>
        <taxon>Streptophyta</taxon>
        <taxon>Embryophyta</taxon>
        <taxon>Tracheophyta</taxon>
        <taxon>Spermatophyta</taxon>
        <taxon>Magnoliopsida</taxon>
        <taxon>Liliopsida</taxon>
        <taxon>Poales</taxon>
        <taxon>Poaceae</taxon>
        <taxon>BOP clade</taxon>
        <taxon>Oryzoideae</taxon>
        <taxon>Oryzeae</taxon>
        <taxon>Oryzinae</taxon>
        <taxon>Oryza</taxon>
        <taxon>Oryza sativa</taxon>
    </lineage>
</organism>
<proteinExistence type="predicted"/>
<dbReference type="Gene3D" id="1.25.40.10">
    <property type="entry name" value="Tetratricopeptide repeat domain"/>
    <property type="match status" value="1"/>
</dbReference>
<accession>A0A0P0X796</accession>
<dbReference type="AlphaFoldDB" id="A0A0P0X796"/>
<dbReference type="eggNOG" id="ENOG502QVY8">
    <property type="taxonomic scope" value="Eukaryota"/>
</dbReference>
<evidence type="ECO:0000256" key="1">
    <source>
        <dbReference type="SAM" id="MobiDB-lite"/>
    </source>
</evidence>
<protein>
    <submittedName>
        <fullName evidence="2">Os07g0542800 protein</fullName>
    </submittedName>
</protein>
<dbReference type="InParanoid" id="A0A0P0X796"/>
<feature type="compositionally biased region" description="Low complexity" evidence="1">
    <location>
        <begin position="99"/>
        <end position="114"/>
    </location>
</feature>
<reference evidence="2 3" key="2">
    <citation type="journal article" date="2013" name="Plant Cell Physiol.">
        <title>Rice Annotation Project Database (RAP-DB): an integrative and interactive database for rice genomics.</title>
        <authorList>
            <person name="Sakai H."/>
            <person name="Lee S.S."/>
            <person name="Tanaka T."/>
            <person name="Numa H."/>
            <person name="Kim J."/>
            <person name="Kawahara Y."/>
            <person name="Wakimoto H."/>
            <person name="Yang C.C."/>
            <person name="Iwamoto M."/>
            <person name="Abe T."/>
            <person name="Yamada Y."/>
            <person name="Muto A."/>
            <person name="Inokuchi H."/>
            <person name="Ikemura T."/>
            <person name="Matsumoto T."/>
            <person name="Sasaki T."/>
            <person name="Itoh T."/>
        </authorList>
    </citation>
    <scope>NUCLEOTIDE SEQUENCE [LARGE SCALE GENOMIC DNA]</scope>
    <source>
        <strain evidence="3">cv. Nipponbare</strain>
    </source>
</reference>
<dbReference type="Proteomes" id="UP000059680">
    <property type="component" value="Chromosome 7"/>
</dbReference>
<evidence type="ECO:0000313" key="3">
    <source>
        <dbReference type="Proteomes" id="UP000059680"/>
    </source>
</evidence>
<feature type="region of interest" description="Disordered" evidence="1">
    <location>
        <begin position="99"/>
        <end position="126"/>
    </location>
</feature>
<sequence>MAAESAWDTRGPHMSAYHVNSLFPLSFFSSFFTPSRRCSIHGVEVEEANCRHRQAGLLRRARRSHRVTVRRALEPAPALRHGELRVHLRSRATVACSSSMAAAAAPRPQATRRPWQSSRRASGEEVAGGRCATAAAGGGGEGRDGRCDADVHCQRMIQANPTNPLLLGNYARFLKKVERDAARAQEYCEHAIVANPGDGDALALYAGLVWETTRDTDRTDAYFTRGRGPATARPPPPSRLLDVAAP</sequence>
<gene>
    <name evidence="2" type="ordered locus">Os07g0542800</name>
    <name evidence="2" type="ORF">OSNPB_070542800</name>
</gene>
<dbReference type="PaxDb" id="39947-A0A0P0X796"/>
<reference evidence="3" key="1">
    <citation type="journal article" date="2005" name="Nature">
        <title>The map-based sequence of the rice genome.</title>
        <authorList>
            <consortium name="International rice genome sequencing project (IRGSP)"/>
            <person name="Matsumoto T."/>
            <person name="Wu J."/>
            <person name="Kanamori H."/>
            <person name="Katayose Y."/>
            <person name="Fujisawa M."/>
            <person name="Namiki N."/>
            <person name="Mizuno H."/>
            <person name="Yamamoto K."/>
            <person name="Antonio B.A."/>
            <person name="Baba T."/>
            <person name="Sakata K."/>
            <person name="Nagamura Y."/>
            <person name="Aoki H."/>
            <person name="Arikawa K."/>
            <person name="Arita K."/>
            <person name="Bito T."/>
            <person name="Chiden Y."/>
            <person name="Fujitsuka N."/>
            <person name="Fukunaka R."/>
            <person name="Hamada M."/>
            <person name="Harada C."/>
            <person name="Hayashi A."/>
            <person name="Hijishita S."/>
            <person name="Honda M."/>
            <person name="Hosokawa S."/>
            <person name="Ichikawa Y."/>
            <person name="Idonuma A."/>
            <person name="Iijima M."/>
            <person name="Ikeda M."/>
            <person name="Ikeno M."/>
            <person name="Ito K."/>
            <person name="Ito S."/>
            <person name="Ito T."/>
            <person name="Ito Y."/>
            <person name="Ito Y."/>
            <person name="Iwabuchi A."/>
            <person name="Kamiya K."/>
            <person name="Karasawa W."/>
            <person name="Kurita K."/>
            <person name="Katagiri S."/>
            <person name="Kikuta A."/>
            <person name="Kobayashi H."/>
            <person name="Kobayashi N."/>
            <person name="Machita K."/>
            <person name="Maehara T."/>
            <person name="Masukawa M."/>
            <person name="Mizubayashi T."/>
            <person name="Mukai Y."/>
            <person name="Nagasaki H."/>
            <person name="Nagata Y."/>
            <person name="Naito S."/>
            <person name="Nakashima M."/>
            <person name="Nakama Y."/>
            <person name="Nakamichi Y."/>
            <person name="Nakamura M."/>
            <person name="Meguro A."/>
            <person name="Negishi M."/>
            <person name="Ohta I."/>
            <person name="Ohta T."/>
            <person name="Okamoto M."/>
            <person name="Ono N."/>
            <person name="Saji S."/>
            <person name="Sakaguchi M."/>
            <person name="Sakai K."/>
            <person name="Shibata M."/>
            <person name="Shimokawa T."/>
            <person name="Song J."/>
            <person name="Takazaki Y."/>
            <person name="Terasawa K."/>
            <person name="Tsugane M."/>
            <person name="Tsuji K."/>
            <person name="Ueda S."/>
            <person name="Waki K."/>
            <person name="Yamagata H."/>
            <person name="Yamamoto M."/>
            <person name="Yamamoto S."/>
            <person name="Yamane H."/>
            <person name="Yoshiki S."/>
            <person name="Yoshihara R."/>
            <person name="Yukawa K."/>
            <person name="Zhong H."/>
            <person name="Yano M."/>
            <person name="Yuan Q."/>
            <person name="Ouyang S."/>
            <person name="Liu J."/>
            <person name="Jones K.M."/>
            <person name="Gansberger K."/>
            <person name="Moffat K."/>
            <person name="Hill J."/>
            <person name="Bera J."/>
            <person name="Fadrosh D."/>
            <person name="Jin S."/>
            <person name="Johri S."/>
            <person name="Kim M."/>
            <person name="Overton L."/>
            <person name="Reardon M."/>
            <person name="Tsitrin T."/>
            <person name="Vuong H."/>
            <person name="Weaver B."/>
            <person name="Ciecko A."/>
            <person name="Tallon L."/>
            <person name="Jackson J."/>
            <person name="Pai G."/>
            <person name="Aken S.V."/>
            <person name="Utterback T."/>
            <person name="Reidmuller S."/>
            <person name="Feldblyum T."/>
            <person name="Hsiao J."/>
            <person name="Zismann V."/>
            <person name="Iobst S."/>
            <person name="de Vazeille A.R."/>
            <person name="Buell C.R."/>
            <person name="Ying K."/>
            <person name="Li Y."/>
            <person name="Lu T."/>
            <person name="Huang Y."/>
            <person name="Zhao Q."/>
            <person name="Feng Q."/>
            <person name="Zhang L."/>
            <person name="Zhu J."/>
            <person name="Weng Q."/>
            <person name="Mu J."/>
            <person name="Lu Y."/>
            <person name="Fan D."/>
            <person name="Liu Y."/>
            <person name="Guan J."/>
            <person name="Zhang Y."/>
            <person name="Yu S."/>
            <person name="Liu X."/>
            <person name="Zhang Y."/>
            <person name="Hong G."/>
            <person name="Han B."/>
            <person name="Choisne N."/>
            <person name="Demange N."/>
            <person name="Orjeda G."/>
            <person name="Samain S."/>
            <person name="Cattolico L."/>
            <person name="Pelletier E."/>
            <person name="Couloux A."/>
            <person name="Segurens B."/>
            <person name="Wincker P."/>
            <person name="D'Hont A."/>
            <person name="Scarpelli C."/>
            <person name="Weissenbach J."/>
            <person name="Salanoubat M."/>
            <person name="Quetier F."/>
            <person name="Yu Y."/>
            <person name="Kim H.R."/>
            <person name="Rambo T."/>
            <person name="Currie J."/>
            <person name="Collura K."/>
            <person name="Luo M."/>
            <person name="Yang T."/>
            <person name="Ammiraju J.S.S."/>
            <person name="Engler F."/>
            <person name="Soderlund C."/>
            <person name="Wing R.A."/>
            <person name="Palmer L.E."/>
            <person name="de la Bastide M."/>
            <person name="Spiegel L."/>
            <person name="Nascimento L."/>
            <person name="Zutavern T."/>
            <person name="O'Shaughnessy A."/>
            <person name="Dike S."/>
            <person name="Dedhia N."/>
            <person name="Preston R."/>
            <person name="Balija V."/>
            <person name="McCombie W.R."/>
            <person name="Chow T."/>
            <person name="Chen H."/>
            <person name="Chung M."/>
            <person name="Chen C."/>
            <person name="Shaw J."/>
            <person name="Wu H."/>
            <person name="Hsiao K."/>
            <person name="Chao Y."/>
            <person name="Chu M."/>
            <person name="Cheng C."/>
            <person name="Hour A."/>
            <person name="Lee P."/>
            <person name="Lin S."/>
            <person name="Lin Y."/>
            <person name="Liou J."/>
            <person name="Liu S."/>
            <person name="Hsing Y."/>
            <person name="Raghuvanshi S."/>
            <person name="Mohanty A."/>
            <person name="Bharti A.K."/>
            <person name="Gaur A."/>
            <person name="Gupta V."/>
            <person name="Kumar D."/>
            <person name="Ravi V."/>
            <person name="Vij S."/>
            <person name="Kapur A."/>
            <person name="Khurana P."/>
            <person name="Khurana P."/>
            <person name="Khurana J.P."/>
            <person name="Tyagi A.K."/>
            <person name="Gaikwad K."/>
            <person name="Singh A."/>
            <person name="Dalal V."/>
            <person name="Srivastava S."/>
            <person name="Dixit A."/>
            <person name="Pal A.K."/>
            <person name="Ghazi I.A."/>
            <person name="Yadav M."/>
            <person name="Pandit A."/>
            <person name="Bhargava A."/>
            <person name="Sureshbabu K."/>
            <person name="Batra K."/>
            <person name="Sharma T.R."/>
            <person name="Mohapatra T."/>
            <person name="Singh N.K."/>
            <person name="Messing J."/>
            <person name="Nelson A.B."/>
            <person name="Fuks G."/>
            <person name="Kavchok S."/>
            <person name="Keizer G."/>
            <person name="Linton E."/>
            <person name="Llaca V."/>
            <person name="Song R."/>
            <person name="Tanyolac B."/>
            <person name="Young S."/>
            <person name="Ho-Il K."/>
            <person name="Hahn J.H."/>
            <person name="Sangsakoo G."/>
            <person name="Vanavichit A."/>
            <person name="de Mattos Luiz.A.T."/>
            <person name="Zimmer P.D."/>
            <person name="Malone G."/>
            <person name="Dellagostin O."/>
            <person name="de Oliveira A.C."/>
            <person name="Bevan M."/>
            <person name="Bancroft I."/>
            <person name="Minx P."/>
            <person name="Cordum H."/>
            <person name="Wilson R."/>
            <person name="Cheng Z."/>
            <person name="Jin W."/>
            <person name="Jiang J."/>
            <person name="Leong S.A."/>
            <person name="Iwama H."/>
            <person name="Gojobori T."/>
            <person name="Itoh T."/>
            <person name="Niimura Y."/>
            <person name="Fujii Y."/>
            <person name="Habara T."/>
            <person name="Sakai H."/>
            <person name="Sato Y."/>
            <person name="Wilson G."/>
            <person name="Kumar K."/>
            <person name="McCouch S."/>
            <person name="Juretic N."/>
            <person name="Hoen D."/>
            <person name="Wright S."/>
            <person name="Bruskiewich R."/>
            <person name="Bureau T."/>
            <person name="Miyao A."/>
            <person name="Hirochika H."/>
            <person name="Nishikawa T."/>
            <person name="Kadowaki K."/>
            <person name="Sugiura M."/>
            <person name="Burr B."/>
            <person name="Sasaki T."/>
        </authorList>
    </citation>
    <scope>NUCLEOTIDE SEQUENCE [LARGE SCALE GENOMIC DNA]</scope>
    <source>
        <strain evidence="3">cv. Nipponbare</strain>
    </source>
</reference>
<dbReference type="SUPFAM" id="SSF48452">
    <property type="entry name" value="TPR-like"/>
    <property type="match status" value="1"/>
</dbReference>
<dbReference type="InterPro" id="IPR011990">
    <property type="entry name" value="TPR-like_helical_dom_sf"/>
</dbReference>
<reference evidence="2 3" key="3">
    <citation type="journal article" date="2013" name="Rice">
        <title>Improvement of the Oryza sativa Nipponbare reference genome using next generation sequence and optical map data.</title>
        <authorList>
            <person name="Kawahara Y."/>
            <person name="de la Bastide M."/>
            <person name="Hamilton J.P."/>
            <person name="Kanamori H."/>
            <person name="McCombie W.R."/>
            <person name="Ouyang S."/>
            <person name="Schwartz D.C."/>
            <person name="Tanaka T."/>
            <person name="Wu J."/>
            <person name="Zhou S."/>
            <person name="Childs K.L."/>
            <person name="Davidson R.M."/>
            <person name="Lin H."/>
            <person name="Quesada-Ocampo L."/>
            <person name="Vaillancourt B."/>
            <person name="Sakai H."/>
            <person name="Lee S.S."/>
            <person name="Kim J."/>
            <person name="Numa H."/>
            <person name="Itoh T."/>
            <person name="Buell C.R."/>
            <person name="Matsumoto T."/>
        </authorList>
    </citation>
    <scope>NUCLEOTIDE SEQUENCE [LARGE SCALE GENOMIC DNA]</scope>
    <source>
        <strain evidence="3">cv. Nipponbare</strain>
    </source>
</reference>
<name>A0A0P0X796_ORYSJ</name>
<dbReference type="Gramene" id="Os07t0542800-00">
    <property type="protein sequence ID" value="Os07t0542800-00"/>
    <property type="gene ID" value="Os07g0542800"/>
</dbReference>
<dbReference type="SMR" id="A0A0P0X796"/>
<evidence type="ECO:0000313" key="2">
    <source>
        <dbReference type="EMBL" id="BAT01983.1"/>
    </source>
</evidence>
<feature type="region of interest" description="Disordered" evidence="1">
    <location>
        <begin position="220"/>
        <end position="246"/>
    </location>
</feature>